<name>A0AAE7MLH1_9BBAC</name>
<dbReference type="RefSeq" id="YP_010800794.1">
    <property type="nucleotide sequence ID" value="NC_076905.1"/>
</dbReference>
<dbReference type="InterPro" id="IPR008562">
    <property type="entry name" value="AcMNPV_C42"/>
</dbReference>
<dbReference type="Proteomes" id="UP000829694">
    <property type="component" value="Segment"/>
</dbReference>
<protein>
    <submittedName>
        <fullName evidence="1">P40</fullName>
    </submittedName>
</protein>
<accession>A0AAE7MLH1</accession>
<dbReference type="EMBL" id="MT844067">
    <property type="protein sequence ID" value="QOD40039.1"/>
    <property type="molecule type" value="Genomic_DNA"/>
</dbReference>
<evidence type="ECO:0000313" key="1">
    <source>
        <dbReference type="EMBL" id="QOD40039.1"/>
    </source>
</evidence>
<dbReference type="Pfam" id="PF05815">
    <property type="entry name" value="AcMNPV_Orf101"/>
    <property type="match status" value="1"/>
</dbReference>
<organism evidence="1 2">
    <name type="scientific">Matsumuraeses phaseoli granulovirus</name>
    <dbReference type="NCBI Taxonomy" id="2760664"/>
    <lineage>
        <taxon>Viruses</taxon>
        <taxon>Viruses incertae sedis</taxon>
        <taxon>Naldaviricetes</taxon>
        <taxon>Lefavirales</taxon>
        <taxon>Baculoviridae</taxon>
        <taxon>Betabaculovirus</taxon>
        <taxon>Betabaculovirus maphaseoli</taxon>
    </lineage>
</organism>
<dbReference type="KEGG" id="vg:80539440"/>
<evidence type="ECO:0000313" key="2">
    <source>
        <dbReference type="Proteomes" id="UP000829694"/>
    </source>
</evidence>
<keyword evidence="2" id="KW-1185">Reference proteome</keyword>
<dbReference type="GeneID" id="80539440"/>
<gene>
    <name evidence="1" type="primary">p40</name>
    <name evidence="1" type="ORF">H4Q86_076</name>
</gene>
<proteinExistence type="predicted"/>
<reference evidence="1" key="1">
    <citation type="journal article" date="2020" name="Viruses">
        <title>Genome Analysis of a Novel Clade b Betabaculovirus Isolated from the Legume Pest Matsumuraeses phaseoli (Lepidoptera: Tortricidae).</title>
        <authorList>
            <person name="Shu R."/>
            <person name="Meng Q."/>
            <person name="Miao L."/>
            <person name="Liang H."/>
            <person name="Chen J."/>
            <person name="Xu Y."/>
            <person name="Cheng L."/>
            <person name="Jin W."/>
            <person name="Qin Q."/>
            <person name="Zhang H."/>
        </authorList>
    </citation>
    <scope>NUCLEOTIDE SEQUENCE</scope>
    <source>
        <strain evidence="1">IOZ01</strain>
    </source>
</reference>
<sequence>MSSAKIRLFLTIEKLKNAMDDSQMTYPFWEKFFPLLGNANTISIELSTLGELINEAAETAEQLVVTQGGVLFSQYLQGGNSVPVATNTNDAIAPSAFGNTRHLLLPQTSSGPVVFDSKKYHTSAEKMATYFVSASSSSTVYTVKDVVKLFLYISHVPKYKHLFEMLEMALFRKDKECIPAIGNEKTLLILDNLRDLTTITNFRLDYESMVSMTSSIQRALNNELTKYPQIKVQEFFTTTNMYEKEVDPYKAYSEKFQLLVEQKSGHHVLATDNVLSFNKNPLFVESIAANIEFNCDMNRMVYNSMNNIFINMVEQCAAENVKFDMADYNKRFRILDRVREKLRNNYVEKVAMGDVGIRKRSKTVASSSQPPIALKKLKPFPGSFVDNHVY</sequence>